<sequence>MRLPGYVSEPFYLFDRTTSDESQLYGPVNTLLGYLFPPQEYKVTPQYKGQVYPGSIDFTTLYIVRSARGHTKHPICFIEIKPAGHLGDFATRRAADCQMRERVDHLAAGLIIPKLIGLSAIGSRFAVYEYDEASQELTPPENARNPRIVNDTAPAARWAHDFLDAGVGEAKLLEVVRSTRDMCDAL</sequence>
<gene>
    <name evidence="1" type="ORF">DFH07DRAFT_916957</name>
</gene>
<evidence type="ECO:0000313" key="1">
    <source>
        <dbReference type="EMBL" id="KAJ7764170.1"/>
    </source>
</evidence>
<dbReference type="Proteomes" id="UP001215280">
    <property type="component" value="Unassembled WGS sequence"/>
</dbReference>
<protein>
    <submittedName>
        <fullName evidence="1">Uncharacterized protein</fullName>
    </submittedName>
</protein>
<accession>A0AAD7NKG6</accession>
<keyword evidence="2" id="KW-1185">Reference proteome</keyword>
<proteinExistence type="predicted"/>
<name>A0AAD7NKG6_9AGAR</name>
<reference evidence="1" key="1">
    <citation type="submission" date="2023-03" db="EMBL/GenBank/DDBJ databases">
        <title>Massive genome expansion in bonnet fungi (Mycena s.s.) driven by repeated elements and novel gene families across ecological guilds.</title>
        <authorList>
            <consortium name="Lawrence Berkeley National Laboratory"/>
            <person name="Harder C.B."/>
            <person name="Miyauchi S."/>
            <person name="Viragh M."/>
            <person name="Kuo A."/>
            <person name="Thoen E."/>
            <person name="Andreopoulos B."/>
            <person name="Lu D."/>
            <person name="Skrede I."/>
            <person name="Drula E."/>
            <person name="Henrissat B."/>
            <person name="Morin E."/>
            <person name="Kohler A."/>
            <person name="Barry K."/>
            <person name="LaButti K."/>
            <person name="Morin E."/>
            <person name="Salamov A."/>
            <person name="Lipzen A."/>
            <person name="Mereny Z."/>
            <person name="Hegedus B."/>
            <person name="Baldrian P."/>
            <person name="Stursova M."/>
            <person name="Weitz H."/>
            <person name="Taylor A."/>
            <person name="Grigoriev I.V."/>
            <person name="Nagy L.G."/>
            <person name="Martin F."/>
            <person name="Kauserud H."/>
        </authorList>
    </citation>
    <scope>NUCLEOTIDE SEQUENCE</scope>
    <source>
        <strain evidence="1">CBHHK188m</strain>
    </source>
</reference>
<comment type="caution">
    <text evidence="1">The sequence shown here is derived from an EMBL/GenBank/DDBJ whole genome shotgun (WGS) entry which is preliminary data.</text>
</comment>
<dbReference type="EMBL" id="JARJLG010000038">
    <property type="protein sequence ID" value="KAJ7764170.1"/>
    <property type="molecule type" value="Genomic_DNA"/>
</dbReference>
<dbReference type="AlphaFoldDB" id="A0AAD7NKG6"/>
<organism evidence="1 2">
    <name type="scientific">Mycena maculata</name>
    <dbReference type="NCBI Taxonomy" id="230809"/>
    <lineage>
        <taxon>Eukaryota</taxon>
        <taxon>Fungi</taxon>
        <taxon>Dikarya</taxon>
        <taxon>Basidiomycota</taxon>
        <taxon>Agaricomycotina</taxon>
        <taxon>Agaricomycetes</taxon>
        <taxon>Agaricomycetidae</taxon>
        <taxon>Agaricales</taxon>
        <taxon>Marasmiineae</taxon>
        <taxon>Mycenaceae</taxon>
        <taxon>Mycena</taxon>
    </lineage>
</organism>
<evidence type="ECO:0000313" key="2">
    <source>
        <dbReference type="Proteomes" id="UP001215280"/>
    </source>
</evidence>